<dbReference type="Proteomes" id="UP000535543">
    <property type="component" value="Unassembled WGS sequence"/>
</dbReference>
<accession>A0A848KK46</accession>
<organism evidence="2 3">
    <name type="scientific">Antrihabitans stalactiti</name>
    <dbReference type="NCBI Taxonomy" id="2584121"/>
    <lineage>
        <taxon>Bacteria</taxon>
        <taxon>Bacillati</taxon>
        <taxon>Actinomycetota</taxon>
        <taxon>Actinomycetes</taxon>
        <taxon>Mycobacteriales</taxon>
        <taxon>Nocardiaceae</taxon>
        <taxon>Antrihabitans</taxon>
    </lineage>
</organism>
<reference evidence="2 3" key="1">
    <citation type="submission" date="2019-05" db="EMBL/GenBank/DDBJ databases">
        <authorList>
            <person name="Lee S.D."/>
        </authorList>
    </citation>
    <scope>NUCLEOTIDE SEQUENCE [LARGE SCALE GENOMIC DNA]</scope>
    <source>
        <strain evidence="2 3">YC2-7</strain>
    </source>
</reference>
<dbReference type="EMBL" id="VCQU01000006">
    <property type="protein sequence ID" value="NMN97062.1"/>
    <property type="molecule type" value="Genomic_DNA"/>
</dbReference>
<evidence type="ECO:0000313" key="2">
    <source>
        <dbReference type="EMBL" id="NMN97062.1"/>
    </source>
</evidence>
<dbReference type="Gene3D" id="3.40.50.720">
    <property type="entry name" value="NAD(P)-binding Rossmann-like Domain"/>
    <property type="match status" value="1"/>
</dbReference>
<protein>
    <submittedName>
        <fullName evidence="2">NAD-dependent epimerase/dehydratase family protein</fullName>
    </submittedName>
</protein>
<feature type="domain" description="NAD-dependent epimerase/dehydratase" evidence="1">
    <location>
        <begin position="4"/>
        <end position="224"/>
    </location>
</feature>
<dbReference type="InterPro" id="IPR036291">
    <property type="entry name" value="NAD(P)-bd_dom_sf"/>
</dbReference>
<reference evidence="2 3" key="2">
    <citation type="submission" date="2020-06" db="EMBL/GenBank/DDBJ databases">
        <title>Antribacter stalactiti gen. nov., sp. nov., a new member of the family Nacardiaceae isolated from a cave.</title>
        <authorList>
            <person name="Kim I.S."/>
        </authorList>
    </citation>
    <scope>NUCLEOTIDE SEQUENCE [LARGE SCALE GENOMIC DNA]</scope>
    <source>
        <strain evidence="2 3">YC2-7</strain>
    </source>
</reference>
<gene>
    <name evidence="2" type="ORF">FGL95_18640</name>
</gene>
<comment type="caution">
    <text evidence="2">The sequence shown here is derived from an EMBL/GenBank/DDBJ whole genome shotgun (WGS) entry which is preliminary data.</text>
</comment>
<dbReference type="PANTHER" id="PTHR48079:SF6">
    <property type="entry name" value="NAD(P)-BINDING DOMAIN-CONTAINING PROTEIN-RELATED"/>
    <property type="match status" value="1"/>
</dbReference>
<keyword evidence="3" id="KW-1185">Reference proteome</keyword>
<dbReference type="SUPFAM" id="SSF51735">
    <property type="entry name" value="NAD(P)-binding Rossmann-fold domains"/>
    <property type="match status" value="1"/>
</dbReference>
<dbReference type="PANTHER" id="PTHR48079">
    <property type="entry name" value="PROTEIN YEEZ"/>
    <property type="match status" value="1"/>
</dbReference>
<evidence type="ECO:0000313" key="3">
    <source>
        <dbReference type="Proteomes" id="UP000535543"/>
    </source>
</evidence>
<proteinExistence type="predicted"/>
<dbReference type="InterPro" id="IPR051783">
    <property type="entry name" value="NAD(P)-dependent_oxidoreduct"/>
</dbReference>
<dbReference type="GO" id="GO:0005737">
    <property type="term" value="C:cytoplasm"/>
    <property type="evidence" value="ECO:0007669"/>
    <property type="project" value="TreeGrafter"/>
</dbReference>
<dbReference type="GO" id="GO:0004029">
    <property type="term" value="F:aldehyde dehydrogenase (NAD+) activity"/>
    <property type="evidence" value="ECO:0007669"/>
    <property type="project" value="TreeGrafter"/>
</dbReference>
<dbReference type="AlphaFoldDB" id="A0A848KK46"/>
<dbReference type="Pfam" id="PF01370">
    <property type="entry name" value="Epimerase"/>
    <property type="match status" value="1"/>
</dbReference>
<evidence type="ECO:0000259" key="1">
    <source>
        <dbReference type="Pfam" id="PF01370"/>
    </source>
</evidence>
<dbReference type="InterPro" id="IPR001509">
    <property type="entry name" value="Epimerase_deHydtase"/>
</dbReference>
<dbReference type="RefSeq" id="WP_169589595.1">
    <property type="nucleotide sequence ID" value="NZ_VCQU01000006.1"/>
</dbReference>
<sequence length="325" mass="34858">MRAAVTGAAGFLGFNLVEALASLGHEVVAIDRVVPPAHIDGNITWLRADILDLDDMVRALADVEVVYHLVAMVTLAQHDPIAWRVNTEGARIVAEAALKVGARKFVHCSSLHAYDQYHLAGPLDEESPRSTREDLPVYDRSKWFGEVAVRSVVDRGLDAVICNPTGIFGPVDWGPSRLNSMLRMAANGRMPVGIAGHFDLIDVRDVAAGMIAAAEKGRTGENYILAGHSADLIDVFRIAARAVGRRGPLFAIPLGVVDFIVPVAEPIGARFGSDLISRGAIDTVLTSPTVDGSKAIRELGHAPRPTDESVRDLIAFFVSASRFTS</sequence>
<name>A0A848KK46_9NOCA</name>